<keyword evidence="4" id="KW-1185">Reference proteome</keyword>
<feature type="transmembrane region" description="Helical" evidence="1">
    <location>
        <begin position="21"/>
        <end position="50"/>
    </location>
</feature>
<feature type="transmembrane region" description="Helical" evidence="1">
    <location>
        <begin position="178"/>
        <end position="195"/>
    </location>
</feature>
<keyword evidence="1" id="KW-1133">Transmembrane helix</keyword>
<feature type="domain" description="VTT" evidence="2">
    <location>
        <begin position="56"/>
        <end position="159"/>
    </location>
</feature>
<dbReference type="EMBL" id="JPER01000001">
    <property type="protein sequence ID" value="KFZ31919.1"/>
    <property type="molecule type" value="Genomic_DNA"/>
</dbReference>
<feature type="transmembrane region" description="Helical" evidence="1">
    <location>
        <begin position="138"/>
        <end position="157"/>
    </location>
</feature>
<sequence>MKKTEDTRANRLVARILNSDYLLTLVFLASLLESLVVPIPLELILIPIMLSQRHRLWAISSMALAGCLVGAMIGYGIGFLFFDDLGQMLLSWLGYDNGFAEFNRQFEEHGFATVLFIGISAVPFQIAMLAAGSTGYPLYLFLIAAAIARGVRYYGLALLVHWFGDYALQWYERYDRRVAWLILVIAAMLYGVYLWL</sequence>
<proteinExistence type="predicted"/>
<feature type="transmembrane region" description="Helical" evidence="1">
    <location>
        <begin position="56"/>
        <end position="82"/>
    </location>
</feature>
<gene>
    <name evidence="3" type="ORF">IDSA_04370</name>
</gene>
<evidence type="ECO:0000313" key="4">
    <source>
        <dbReference type="Proteomes" id="UP000054363"/>
    </source>
</evidence>
<keyword evidence="1" id="KW-0812">Transmembrane</keyword>
<dbReference type="RefSeq" id="WP_034774480.1">
    <property type="nucleotide sequence ID" value="NZ_JPER01000001.1"/>
</dbReference>
<evidence type="ECO:0000313" key="3">
    <source>
        <dbReference type="EMBL" id="KFZ31919.1"/>
    </source>
</evidence>
<organism evidence="3 4">
    <name type="scientific">Pseudidiomarina salinarum</name>
    <dbReference type="NCBI Taxonomy" id="435908"/>
    <lineage>
        <taxon>Bacteria</taxon>
        <taxon>Pseudomonadati</taxon>
        <taxon>Pseudomonadota</taxon>
        <taxon>Gammaproteobacteria</taxon>
        <taxon>Alteromonadales</taxon>
        <taxon>Idiomarinaceae</taxon>
        <taxon>Pseudidiomarina</taxon>
    </lineage>
</organism>
<name>A0A094J1K0_9GAMM</name>
<dbReference type="InterPro" id="IPR051311">
    <property type="entry name" value="DedA_domain"/>
</dbReference>
<dbReference type="GO" id="GO:0005886">
    <property type="term" value="C:plasma membrane"/>
    <property type="evidence" value="ECO:0007669"/>
    <property type="project" value="UniProtKB-ARBA"/>
</dbReference>
<accession>A0A094J1K0</accession>
<dbReference type="Pfam" id="PF09335">
    <property type="entry name" value="VTT_dom"/>
    <property type="match status" value="1"/>
</dbReference>
<dbReference type="PANTHER" id="PTHR42709">
    <property type="entry name" value="ALKALINE PHOSPHATASE LIKE PROTEIN"/>
    <property type="match status" value="1"/>
</dbReference>
<comment type="caution">
    <text evidence="3">The sequence shown here is derived from an EMBL/GenBank/DDBJ whole genome shotgun (WGS) entry which is preliminary data.</text>
</comment>
<dbReference type="InterPro" id="IPR032816">
    <property type="entry name" value="VTT_dom"/>
</dbReference>
<protein>
    <recommendedName>
        <fullName evidence="2">VTT domain-containing protein</fullName>
    </recommendedName>
</protein>
<dbReference type="eggNOG" id="COG1238">
    <property type="taxonomic scope" value="Bacteria"/>
</dbReference>
<feature type="transmembrane region" description="Helical" evidence="1">
    <location>
        <begin position="111"/>
        <end position="132"/>
    </location>
</feature>
<dbReference type="PANTHER" id="PTHR42709:SF11">
    <property type="entry name" value="DEDA FAMILY PROTEIN"/>
    <property type="match status" value="1"/>
</dbReference>
<evidence type="ECO:0000259" key="2">
    <source>
        <dbReference type="Pfam" id="PF09335"/>
    </source>
</evidence>
<dbReference type="STRING" id="435908.IDSA_04370"/>
<dbReference type="OrthoDB" id="9130337at2"/>
<dbReference type="AlphaFoldDB" id="A0A094J1K0"/>
<keyword evidence="1" id="KW-0472">Membrane</keyword>
<reference evidence="3 4" key="1">
    <citation type="submission" date="2014-06" db="EMBL/GenBank/DDBJ databases">
        <title>The draft genome sequence of Idiomarina salinarum ISL-52.</title>
        <authorList>
            <person name="Du J."/>
            <person name="Shao Z."/>
        </authorList>
    </citation>
    <scope>NUCLEOTIDE SEQUENCE [LARGE SCALE GENOMIC DNA]</scope>
    <source>
        <strain evidence="3 4">ISL-52</strain>
    </source>
</reference>
<evidence type="ECO:0000256" key="1">
    <source>
        <dbReference type="SAM" id="Phobius"/>
    </source>
</evidence>
<dbReference type="Proteomes" id="UP000054363">
    <property type="component" value="Unassembled WGS sequence"/>
</dbReference>